<dbReference type="Proteomes" id="UP001054889">
    <property type="component" value="Unassembled WGS sequence"/>
</dbReference>
<reference evidence="5" key="2">
    <citation type="submission" date="2021-12" db="EMBL/GenBank/DDBJ databases">
        <title>Resequencing data analysis of finger millet.</title>
        <authorList>
            <person name="Hatakeyama M."/>
            <person name="Aluri S."/>
            <person name="Balachadran M.T."/>
            <person name="Sivarajan S.R."/>
            <person name="Poveda L."/>
            <person name="Shimizu-Inatsugi R."/>
            <person name="Schlapbach R."/>
            <person name="Sreeman S.M."/>
            <person name="Shimizu K.K."/>
        </authorList>
    </citation>
    <scope>NUCLEOTIDE SEQUENCE</scope>
</reference>
<feature type="signal peptide" evidence="3">
    <location>
        <begin position="1"/>
        <end position="32"/>
    </location>
</feature>
<dbReference type="GO" id="GO:0003756">
    <property type="term" value="F:protein disulfide isomerase activity"/>
    <property type="evidence" value="ECO:0007669"/>
    <property type="project" value="TreeGrafter"/>
</dbReference>
<feature type="transmembrane region" description="Helical" evidence="2">
    <location>
        <begin position="368"/>
        <end position="391"/>
    </location>
</feature>
<reference evidence="5" key="1">
    <citation type="journal article" date="2018" name="DNA Res.">
        <title>Multiple hybrid de novo genome assembly of finger millet, an orphan allotetraploid crop.</title>
        <authorList>
            <person name="Hatakeyama M."/>
            <person name="Aluri S."/>
            <person name="Balachadran M.T."/>
            <person name="Sivarajan S.R."/>
            <person name="Patrignani A."/>
            <person name="Gruter S."/>
            <person name="Poveda L."/>
            <person name="Shimizu-Inatsugi R."/>
            <person name="Baeten J."/>
            <person name="Francoijs K.J."/>
            <person name="Nataraja K.N."/>
            <person name="Reddy Y.A.N."/>
            <person name="Phadnis S."/>
            <person name="Ravikumar R.L."/>
            <person name="Schlapbach R."/>
            <person name="Sreeman S.M."/>
            <person name="Shimizu K.K."/>
        </authorList>
    </citation>
    <scope>NUCLEOTIDE SEQUENCE</scope>
</reference>
<evidence type="ECO:0000256" key="3">
    <source>
        <dbReference type="SAM" id="SignalP"/>
    </source>
</evidence>
<keyword evidence="2" id="KW-0472">Membrane</keyword>
<dbReference type="FunFam" id="3.40.30.10:FF:000193">
    <property type="entry name" value="Protein disulfide isomerase-like 5-2"/>
    <property type="match status" value="1"/>
</dbReference>
<dbReference type="Pfam" id="PF13848">
    <property type="entry name" value="Thioredoxin_6"/>
    <property type="match status" value="1"/>
</dbReference>
<name>A0AAV5CXP4_ELECO</name>
<dbReference type="InterPro" id="IPR036249">
    <property type="entry name" value="Thioredoxin-like_sf"/>
</dbReference>
<dbReference type="InterPro" id="IPR013766">
    <property type="entry name" value="Thioredoxin_domain"/>
</dbReference>
<evidence type="ECO:0000259" key="4">
    <source>
        <dbReference type="Pfam" id="PF00085"/>
    </source>
</evidence>
<dbReference type="PANTHER" id="PTHR18929:SF218">
    <property type="entry name" value="PROTEIN DISULFIDE-ISOMERASE 5-2"/>
    <property type="match status" value="1"/>
</dbReference>
<dbReference type="PROSITE" id="PS00194">
    <property type="entry name" value="THIOREDOXIN_1"/>
    <property type="match status" value="1"/>
</dbReference>
<sequence>MAKRALPPLPLFPLLQLVLLLLSPLTVRRTAAGEEFPRDGRVIELNESNFQAALGAIDFLFVDFYAPWCGHCKRLSPELDEAAPVLAGLSEPLLLQNGFPTLMLFIHGVPIEYTGSRKADQLVRNLKKFVAPDVSVLESDSAIKNFVENAGTSFPIFIGFGVNESLIAEYGRKYKKRAWFAAAKDYSEDIMVAYDFDKAPALVAIHPKYKEKSLFYGPFEGNFLEDFMRQSLLPLTVPINTETLKMLNDDERKVVLAILEDDSDEKSAQLVKVLRSAASANRDLVFGYVGVKQWEEFVETFDISKSSQLPKLLVWDRNEEYELVDGSERIEEGDQSSQISQFLEGYRAGRTTKKKVTGPSFMGFLNSLVSWSSLYILIAVVALLVLMVYFAGQDDTPQPRRVHEE</sequence>
<dbReference type="SUPFAM" id="SSF55729">
    <property type="entry name" value="Acyl-CoA N-acyltransferases (Nat)"/>
    <property type="match status" value="1"/>
</dbReference>
<dbReference type="EMBL" id="BQKI01000009">
    <property type="protein sequence ID" value="GJN02911.1"/>
    <property type="molecule type" value="Genomic_DNA"/>
</dbReference>
<dbReference type="PANTHER" id="PTHR18929">
    <property type="entry name" value="PROTEIN DISULFIDE ISOMERASE"/>
    <property type="match status" value="1"/>
</dbReference>
<keyword evidence="6" id="KW-1185">Reference proteome</keyword>
<evidence type="ECO:0000256" key="2">
    <source>
        <dbReference type="SAM" id="Phobius"/>
    </source>
</evidence>
<feature type="domain" description="Thioredoxin" evidence="4">
    <location>
        <begin position="42"/>
        <end position="127"/>
    </location>
</feature>
<dbReference type="Gene3D" id="3.40.30.10">
    <property type="entry name" value="Glutaredoxin"/>
    <property type="match status" value="2"/>
</dbReference>
<keyword evidence="3" id="KW-0732">Signal</keyword>
<dbReference type="GO" id="GO:0034976">
    <property type="term" value="P:response to endoplasmic reticulum stress"/>
    <property type="evidence" value="ECO:0007669"/>
    <property type="project" value="TreeGrafter"/>
</dbReference>
<dbReference type="InterPro" id="IPR017937">
    <property type="entry name" value="Thioredoxin_CS"/>
</dbReference>
<dbReference type="GO" id="GO:0005783">
    <property type="term" value="C:endoplasmic reticulum"/>
    <property type="evidence" value="ECO:0007669"/>
    <property type="project" value="TreeGrafter"/>
</dbReference>
<dbReference type="GO" id="GO:0006457">
    <property type="term" value="P:protein folding"/>
    <property type="evidence" value="ECO:0007669"/>
    <property type="project" value="TreeGrafter"/>
</dbReference>
<protein>
    <recommendedName>
        <fullName evidence="4">Thioredoxin domain-containing protein</fullName>
    </recommendedName>
</protein>
<dbReference type="SUPFAM" id="SSF52833">
    <property type="entry name" value="Thioredoxin-like"/>
    <property type="match status" value="2"/>
</dbReference>
<feature type="chain" id="PRO_5043775183" description="Thioredoxin domain-containing protein" evidence="3">
    <location>
        <begin position="33"/>
        <end position="405"/>
    </location>
</feature>
<gene>
    <name evidence="5" type="primary">ga20303</name>
    <name evidence="5" type="ORF">PR202_ga20303</name>
</gene>
<comment type="caution">
    <text evidence="5">The sequence shown here is derived from an EMBL/GenBank/DDBJ whole genome shotgun (WGS) entry which is preliminary data.</text>
</comment>
<keyword evidence="2" id="KW-1133">Transmembrane helix</keyword>
<evidence type="ECO:0000313" key="5">
    <source>
        <dbReference type="EMBL" id="GJN02911.1"/>
    </source>
</evidence>
<evidence type="ECO:0000256" key="1">
    <source>
        <dbReference type="ARBA" id="ARBA00006347"/>
    </source>
</evidence>
<organism evidence="5 6">
    <name type="scientific">Eleusine coracana subsp. coracana</name>
    <dbReference type="NCBI Taxonomy" id="191504"/>
    <lineage>
        <taxon>Eukaryota</taxon>
        <taxon>Viridiplantae</taxon>
        <taxon>Streptophyta</taxon>
        <taxon>Embryophyta</taxon>
        <taxon>Tracheophyta</taxon>
        <taxon>Spermatophyta</taxon>
        <taxon>Magnoliopsida</taxon>
        <taxon>Liliopsida</taxon>
        <taxon>Poales</taxon>
        <taxon>Poaceae</taxon>
        <taxon>PACMAD clade</taxon>
        <taxon>Chloridoideae</taxon>
        <taxon>Cynodonteae</taxon>
        <taxon>Eleusininae</taxon>
        <taxon>Eleusine</taxon>
    </lineage>
</organism>
<proteinExistence type="inferred from homology"/>
<evidence type="ECO:0000313" key="6">
    <source>
        <dbReference type="Proteomes" id="UP001054889"/>
    </source>
</evidence>
<keyword evidence="2" id="KW-0812">Transmembrane</keyword>
<accession>A0AAV5CXP4</accession>
<dbReference type="AlphaFoldDB" id="A0AAV5CXP4"/>
<dbReference type="Pfam" id="PF00085">
    <property type="entry name" value="Thioredoxin"/>
    <property type="match status" value="1"/>
</dbReference>
<dbReference type="CDD" id="cd02961">
    <property type="entry name" value="PDI_a_family"/>
    <property type="match status" value="1"/>
</dbReference>
<dbReference type="InterPro" id="IPR016181">
    <property type="entry name" value="Acyl_CoA_acyltransferase"/>
</dbReference>
<comment type="similarity">
    <text evidence="1">Belongs to the protein disulfide isomerase family.</text>
</comment>